<dbReference type="Gene3D" id="3.20.20.70">
    <property type="entry name" value="Aldolase class I"/>
    <property type="match status" value="1"/>
</dbReference>
<keyword evidence="12" id="KW-1185">Reference proteome</keyword>
<dbReference type="RefSeq" id="WP_240253406.1">
    <property type="nucleotide sequence ID" value="NZ_JAKTTI010000005.1"/>
</dbReference>
<keyword evidence="6 9" id="KW-0822">Tryptophan biosynthesis</keyword>
<dbReference type="AlphaFoldDB" id="A0AAW5DWM0"/>
<reference evidence="11" key="1">
    <citation type="submission" date="2022-02" db="EMBL/GenBank/DDBJ databases">
        <title>Fredinandcohnia quinoae sp. nov. isolated from Chenopodium quinoa seeds.</title>
        <authorList>
            <person name="Saati-Santamaria Z."/>
            <person name="Flores-Felix J.D."/>
            <person name="Igual J.M."/>
            <person name="Velazquez E."/>
            <person name="Garcia-Fraile P."/>
            <person name="Martinez-Molina E."/>
        </authorList>
    </citation>
    <scope>NUCLEOTIDE SEQUENCE</scope>
    <source>
        <strain evidence="11">SECRCQ15</strain>
    </source>
</reference>
<dbReference type="GO" id="GO:0000162">
    <property type="term" value="P:L-tryptophan biosynthetic process"/>
    <property type="evidence" value="ECO:0007669"/>
    <property type="project" value="UniProtKB-UniRule"/>
</dbReference>
<evidence type="ECO:0000256" key="8">
    <source>
        <dbReference type="ARBA" id="ARBA00023235"/>
    </source>
</evidence>
<dbReference type="InterPro" id="IPR001240">
    <property type="entry name" value="PRAI_dom"/>
</dbReference>
<accession>A0AAW5DWM0</accession>
<comment type="pathway">
    <text evidence="2 9">Amino-acid biosynthesis; L-tryptophan biosynthesis; L-tryptophan from chorismate: step 3/5.</text>
</comment>
<keyword evidence="7 9" id="KW-0057">Aromatic amino acid biosynthesis</keyword>
<dbReference type="PANTHER" id="PTHR42894:SF1">
    <property type="entry name" value="N-(5'-PHOSPHORIBOSYL)ANTHRANILATE ISOMERASE"/>
    <property type="match status" value="1"/>
</dbReference>
<keyword evidence="5 9" id="KW-0028">Amino-acid biosynthesis</keyword>
<dbReference type="HAMAP" id="MF_00135">
    <property type="entry name" value="PRAI"/>
    <property type="match status" value="1"/>
</dbReference>
<evidence type="ECO:0000313" key="11">
    <source>
        <dbReference type="EMBL" id="MCH1624743.1"/>
    </source>
</evidence>
<comment type="catalytic activity">
    <reaction evidence="1 9">
        <text>N-(5-phospho-beta-D-ribosyl)anthranilate = 1-(2-carboxyphenylamino)-1-deoxy-D-ribulose 5-phosphate</text>
        <dbReference type="Rhea" id="RHEA:21540"/>
        <dbReference type="ChEBI" id="CHEBI:18277"/>
        <dbReference type="ChEBI" id="CHEBI:58613"/>
        <dbReference type="EC" id="5.3.1.24"/>
    </reaction>
</comment>
<dbReference type="InterPro" id="IPR013785">
    <property type="entry name" value="Aldolase_TIM"/>
</dbReference>
<dbReference type="EC" id="5.3.1.24" evidence="3 9"/>
<evidence type="ECO:0000256" key="4">
    <source>
        <dbReference type="ARBA" id="ARBA00022272"/>
    </source>
</evidence>
<dbReference type="NCBIfam" id="NF002301">
    <property type="entry name" value="PRK01222.2-1"/>
    <property type="match status" value="1"/>
</dbReference>
<dbReference type="InterPro" id="IPR011060">
    <property type="entry name" value="RibuloseP-bd_barrel"/>
</dbReference>
<dbReference type="Pfam" id="PF00697">
    <property type="entry name" value="PRAI"/>
    <property type="match status" value="1"/>
</dbReference>
<dbReference type="CDD" id="cd00405">
    <property type="entry name" value="PRAI"/>
    <property type="match status" value="1"/>
</dbReference>
<evidence type="ECO:0000256" key="7">
    <source>
        <dbReference type="ARBA" id="ARBA00023141"/>
    </source>
</evidence>
<comment type="similarity">
    <text evidence="9">Belongs to the TrpF family.</text>
</comment>
<dbReference type="InterPro" id="IPR044643">
    <property type="entry name" value="TrpF_fam"/>
</dbReference>
<gene>
    <name evidence="9" type="primary">trpF</name>
    <name evidence="11" type="ORF">MJG50_05345</name>
</gene>
<organism evidence="11 12">
    <name type="scientific">Fredinandcohnia quinoae</name>
    <dbReference type="NCBI Taxonomy" id="2918902"/>
    <lineage>
        <taxon>Bacteria</taxon>
        <taxon>Bacillati</taxon>
        <taxon>Bacillota</taxon>
        <taxon>Bacilli</taxon>
        <taxon>Bacillales</taxon>
        <taxon>Bacillaceae</taxon>
        <taxon>Fredinandcohnia</taxon>
    </lineage>
</organism>
<evidence type="ECO:0000259" key="10">
    <source>
        <dbReference type="Pfam" id="PF00697"/>
    </source>
</evidence>
<feature type="domain" description="N-(5'phosphoribosyl) anthranilate isomerase (PRAI)" evidence="10">
    <location>
        <begin position="7"/>
        <end position="206"/>
    </location>
</feature>
<dbReference type="PANTHER" id="PTHR42894">
    <property type="entry name" value="N-(5'-PHOSPHORIBOSYL)ANTHRANILATE ISOMERASE"/>
    <property type="match status" value="1"/>
</dbReference>
<keyword evidence="8 9" id="KW-0413">Isomerase</keyword>
<evidence type="ECO:0000256" key="5">
    <source>
        <dbReference type="ARBA" id="ARBA00022605"/>
    </source>
</evidence>
<dbReference type="SUPFAM" id="SSF51366">
    <property type="entry name" value="Ribulose-phoshate binding barrel"/>
    <property type="match status" value="1"/>
</dbReference>
<dbReference type="EMBL" id="JAKTTI010000005">
    <property type="protein sequence ID" value="MCH1624743.1"/>
    <property type="molecule type" value="Genomic_DNA"/>
</dbReference>
<proteinExistence type="inferred from homology"/>
<evidence type="ECO:0000256" key="2">
    <source>
        <dbReference type="ARBA" id="ARBA00004664"/>
    </source>
</evidence>
<name>A0AAW5DWM0_9BACI</name>
<comment type="caution">
    <text evidence="11">The sequence shown here is derived from an EMBL/GenBank/DDBJ whole genome shotgun (WGS) entry which is preliminary data.</text>
</comment>
<dbReference type="GO" id="GO:0004640">
    <property type="term" value="F:phosphoribosylanthranilate isomerase activity"/>
    <property type="evidence" value="ECO:0007669"/>
    <property type="project" value="UniProtKB-UniRule"/>
</dbReference>
<evidence type="ECO:0000256" key="9">
    <source>
        <dbReference type="HAMAP-Rule" id="MF_00135"/>
    </source>
</evidence>
<protein>
    <recommendedName>
        <fullName evidence="4 9">N-(5'-phosphoribosyl)anthranilate isomerase</fullName>
        <shortName evidence="9">PRAI</shortName>
        <ecNumber evidence="3 9">5.3.1.24</ecNumber>
    </recommendedName>
</protein>
<evidence type="ECO:0000256" key="6">
    <source>
        <dbReference type="ARBA" id="ARBA00022822"/>
    </source>
</evidence>
<evidence type="ECO:0000256" key="3">
    <source>
        <dbReference type="ARBA" id="ARBA00012572"/>
    </source>
</evidence>
<dbReference type="Proteomes" id="UP001431131">
    <property type="component" value="Unassembled WGS sequence"/>
</dbReference>
<evidence type="ECO:0000313" key="12">
    <source>
        <dbReference type="Proteomes" id="UP001431131"/>
    </source>
</evidence>
<sequence>MKQVRSKYCGNQSFEDLKVSASSNADYIGFIFAPSKRRVEPVEVRKWIQNVDLKNKKLVGIFVHATLGEIKKVLSLVPLSIIQCHGNESVEDIMKIKHHTHLHVWKAIHHEIGAIDIMNKFAGVIDGYVIDTKVQDVWGGSGIAFDWSYIPSYMAVARRQGVACLVAGGINVDNIQTLLNYDIGGIDLASGIESNGKKDIERIRIIEKWVKRYEDSRL</sequence>
<evidence type="ECO:0000256" key="1">
    <source>
        <dbReference type="ARBA" id="ARBA00001164"/>
    </source>
</evidence>